<dbReference type="GO" id="GO:0015744">
    <property type="term" value="P:succinate transport"/>
    <property type="evidence" value="ECO:0007669"/>
    <property type="project" value="TreeGrafter"/>
</dbReference>
<sequence length="150" mass="15920">MDLILELIITFFAIIGFGIIFSVPRRVLLIGGLIGAWTWFALQTALEIGVTDIVATVIASFTAATIAHYLARKLQIPATTLSIPGILPLVPGSLAYFTMLAFVEGEYIEGLENGVQTMLQAGGIAAGLVLALSLFSFGKGIGNRYETGDQ</sequence>
<name>A0A5C7FC33_9BACI</name>
<evidence type="ECO:0000256" key="6">
    <source>
        <dbReference type="ARBA" id="ARBA00023136"/>
    </source>
</evidence>
<feature type="transmembrane region" description="Helical" evidence="8">
    <location>
        <begin position="6"/>
        <end position="23"/>
    </location>
</feature>
<keyword evidence="2" id="KW-1003">Cell membrane</keyword>
<keyword evidence="5 8" id="KW-1133">Transmembrane helix</keyword>
<gene>
    <name evidence="10" type="ORF">FTX54_000340</name>
</gene>
<evidence type="ECO:0000256" key="2">
    <source>
        <dbReference type="ARBA" id="ARBA00022475"/>
    </source>
</evidence>
<dbReference type="InterPro" id="IPR024528">
    <property type="entry name" value="ThrE_2"/>
</dbReference>
<protein>
    <submittedName>
        <fullName evidence="10">Threonine/serine exporter family protein</fullName>
    </submittedName>
</protein>
<organism evidence="10 11">
    <name type="scientific">Alkalicoccus halolimnae</name>
    <dbReference type="NCBI Taxonomy" id="1667239"/>
    <lineage>
        <taxon>Bacteria</taxon>
        <taxon>Bacillati</taxon>
        <taxon>Bacillota</taxon>
        <taxon>Bacilli</taxon>
        <taxon>Bacillales</taxon>
        <taxon>Bacillaceae</taxon>
        <taxon>Alkalicoccus</taxon>
    </lineage>
</organism>
<keyword evidence="6 8" id="KW-0472">Membrane</keyword>
<dbReference type="EMBL" id="CP144914">
    <property type="protein sequence ID" value="WWD80072.1"/>
    <property type="molecule type" value="Genomic_DNA"/>
</dbReference>
<dbReference type="PANTHER" id="PTHR34390:SF1">
    <property type="entry name" value="SUCCINATE TRANSPORTER SUBUNIT YJJB-RELATED"/>
    <property type="match status" value="1"/>
</dbReference>
<feature type="transmembrane region" description="Helical" evidence="8">
    <location>
        <begin position="115"/>
        <end position="135"/>
    </location>
</feature>
<reference evidence="10 11" key="1">
    <citation type="submission" date="2024-01" db="EMBL/GenBank/DDBJ databases">
        <title>Complete Genome Sequence of Alkalicoccus halolimnae BZ-SZ-XJ29T, a Moderately Halophilic Bacterium Isolated from a Salt Lake.</title>
        <authorList>
            <person name="Zhao B."/>
        </authorList>
    </citation>
    <scope>NUCLEOTIDE SEQUENCE [LARGE SCALE GENOMIC DNA]</scope>
    <source>
        <strain evidence="10 11">BZ-SZ-XJ29</strain>
    </source>
</reference>
<evidence type="ECO:0000256" key="3">
    <source>
        <dbReference type="ARBA" id="ARBA00022519"/>
    </source>
</evidence>
<evidence type="ECO:0000256" key="4">
    <source>
        <dbReference type="ARBA" id="ARBA00022692"/>
    </source>
</evidence>
<dbReference type="OrthoDB" id="9810047at2"/>
<evidence type="ECO:0000256" key="7">
    <source>
        <dbReference type="ARBA" id="ARBA00034125"/>
    </source>
</evidence>
<proteinExistence type="inferred from homology"/>
<keyword evidence="3" id="KW-0997">Cell inner membrane</keyword>
<evidence type="ECO:0000313" key="10">
    <source>
        <dbReference type="EMBL" id="WWD80072.1"/>
    </source>
</evidence>
<comment type="subcellular location">
    <subcellularLocation>
        <location evidence="1">Cell membrane</location>
        <topology evidence="1">Multi-pass membrane protein</topology>
    </subcellularLocation>
</comment>
<dbReference type="Proteomes" id="UP000321816">
    <property type="component" value="Chromosome"/>
</dbReference>
<dbReference type="KEGG" id="ahal:FTX54_000340"/>
<evidence type="ECO:0000256" key="1">
    <source>
        <dbReference type="ARBA" id="ARBA00004651"/>
    </source>
</evidence>
<dbReference type="RefSeq" id="WP_147805099.1">
    <property type="nucleotide sequence ID" value="NZ_CP144914.1"/>
</dbReference>
<keyword evidence="4 8" id="KW-0812">Transmembrane</keyword>
<dbReference type="AlphaFoldDB" id="A0A5C7FC33"/>
<feature type="transmembrane region" description="Helical" evidence="8">
    <location>
        <begin position="83"/>
        <end position="103"/>
    </location>
</feature>
<evidence type="ECO:0000259" key="9">
    <source>
        <dbReference type="Pfam" id="PF12821"/>
    </source>
</evidence>
<dbReference type="PANTHER" id="PTHR34390">
    <property type="entry name" value="UPF0442 PROTEIN YJJB-RELATED"/>
    <property type="match status" value="1"/>
</dbReference>
<accession>A0A5C7FC33</accession>
<comment type="similarity">
    <text evidence="7">Belongs to the ThrE exporter (TC 2.A.79) family.</text>
</comment>
<evidence type="ECO:0000256" key="5">
    <source>
        <dbReference type="ARBA" id="ARBA00022989"/>
    </source>
</evidence>
<evidence type="ECO:0000313" key="11">
    <source>
        <dbReference type="Proteomes" id="UP000321816"/>
    </source>
</evidence>
<dbReference type="Pfam" id="PF12821">
    <property type="entry name" value="ThrE_2"/>
    <property type="match status" value="1"/>
</dbReference>
<evidence type="ECO:0000256" key="8">
    <source>
        <dbReference type="SAM" id="Phobius"/>
    </source>
</evidence>
<keyword evidence="11" id="KW-1185">Reference proteome</keyword>
<dbReference type="InterPro" id="IPR050539">
    <property type="entry name" value="ThrE_Dicarb/AminoAcid_Exp"/>
</dbReference>
<dbReference type="GO" id="GO:0005886">
    <property type="term" value="C:plasma membrane"/>
    <property type="evidence" value="ECO:0007669"/>
    <property type="project" value="UniProtKB-SubCell"/>
</dbReference>
<feature type="domain" description="Threonine/Serine exporter ThrE" evidence="9">
    <location>
        <begin position="7"/>
        <end position="132"/>
    </location>
</feature>